<dbReference type="GO" id="GO:0005829">
    <property type="term" value="C:cytosol"/>
    <property type="evidence" value="ECO:0007669"/>
    <property type="project" value="TreeGrafter"/>
</dbReference>
<dbReference type="GO" id="GO:0005524">
    <property type="term" value="F:ATP binding"/>
    <property type="evidence" value="ECO:0007669"/>
    <property type="project" value="UniProtKB-UniRule"/>
</dbReference>
<evidence type="ECO:0000256" key="9">
    <source>
        <dbReference type="ARBA" id="ARBA00023277"/>
    </source>
</evidence>
<dbReference type="EMBL" id="JZDQ02000029">
    <property type="protein sequence ID" value="OIJ25071.1"/>
    <property type="molecule type" value="Genomic_DNA"/>
</dbReference>
<dbReference type="Gene3D" id="3.30.70.890">
    <property type="entry name" value="GHMP kinase, C-terminal domain"/>
    <property type="match status" value="1"/>
</dbReference>
<dbReference type="InterPro" id="IPR006204">
    <property type="entry name" value="GHMP_kinase_N_dom"/>
</dbReference>
<proteinExistence type="inferred from homology"/>
<comment type="caution">
    <text evidence="14">The sequence shown here is derived from an EMBL/GenBank/DDBJ whole genome shotgun (WGS) entry which is preliminary data.</text>
</comment>
<evidence type="ECO:0000256" key="5">
    <source>
        <dbReference type="ARBA" id="ARBA00022777"/>
    </source>
</evidence>
<dbReference type="Proteomes" id="UP000033772">
    <property type="component" value="Unassembled WGS sequence"/>
</dbReference>
<dbReference type="InterPro" id="IPR000705">
    <property type="entry name" value="Galactokinase"/>
</dbReference>
<evidence type="ECO:0000256" key="6">
    <source>
        <dbReference type="ARBA" id="ARBA00022840"/>
    </source>
</evidence>
<dbReference type="PRINTS" id="PR00473">
    <property type="entry name" value="GALCTOKINASE"/>
</dbReference>
<dbReference type="PANTHER" id="PTHR10457">
    <property type="entry name" value="MEVALONATE KINASE/GALACTOKINASE"/>
    <property type="match status" value="1"/>
</dbReference>
<keyword evidence="5" id="KW-0418">Kinase</keyword>
<comment type="similarity">
    <text evidence="1">Belongs to the GHMP kinase family. GalK subfamily.</text>
</comment>
<keyword evidence="15" id="KW-1185">Reference proteome</keyword>
<evidence type="ECO:0000259" key="11">
    <source>
        <dbReference type="Pfam" id="PF00288"/>
    </source>
</evidence>
<dbReference type="InterPro" id="IPR020568">
    <property type="entry name" value="Ribosomal_Su5_D2-typ_SF"/>
</dbReference>
<evidence type="ECO:0000256" key="8">
    <source>
        <dbReference type="ARBA" id="ARBA00023144"/>
    </source>
</evidence>
<evidence type="ECO:0000313" key="14">
    <source>
        <dbReference type="EMBL" id="OIJ25071.1"/>
    </source>
</evidence>
<dbReference type="InterPro" id="IPR019741">
    <property type="entry name" value="Galactokinase_CS"/>
</dbReference>
<evidence type="ECO:0000256" key="2">
    <source>
        <dbReference type="ARBA" id="ARBA00022679"/>
    </source>
</evidence>
<dbReference type="Pfam" id="PF00288">
    <property type="entry name" value="GHMP_kinases_N"/>
    <property type="match status" value="1"/>
</dbReference>
<dbReference type="SUPFAM" id="SSF54211">
    <property type="entry name" value="Ribosomal protein S5 domain 2-like"/>
    <property type="match status" value="1"/>
</dbReference>
<dbReference type="RefSeq" id="WP_071327206.1">
    <property type="nucleotide sequence ID" value="NZ_JZDQ02000029.1"/>
</dbReference>
<evidence type="ECO:0000259" key="13">
    <source>
        <dbReference type="Pfam" id="PF10509"/>
    </source>
</evidence>
<dbReference type="InterPro" id="IPR014721">
    <property type="entry name" value="Ribsml_uS5_D2-typ_fold_subgr"/>
</dbReference>
<keyword evidence="3" id="KW-0479">Metal-binding</keyword>
<protein>
    <recommendedName>
        <fullName evidence="10">Galactokinase</fullName>
        <ecNumber evidence="10">2.7.1.6</ecNumber>
    </recommendedName>
</protein>
<keyword evidence="2" id="KW-0808">Transferase</keyword>
<reference evidence="14" key="1">
    <citation type="submission" date="2016-10" db="EMBL/GenBank/DDBJ databases">
        <title>Draft Genome Sequence of Nocardioides luteus Strain BAFB, an Alkane-Degrading Bacterium Isolated from JP-7 Polluted Soil.</title>
        <authorList>
            <person name="Brown L."/>
            <person name="Ruiz O.N."/>
            <person name="Gunasekera T."/>
        </authorList>
    </citation>
    <scope>NUCLEOTIDE SEQUENCE [LARGE SCALE GENOMIC DNA]</scope>
    <source>
        <strain evidence="14">BAFB</strain>
    </source>
</reference>
<keyword evidence="8" id="KW-0299">Galactose metabolism</keyword>
<feature type="domain" description="Galactokinase N-terminal" evidence="13">
    <location>
        <begin position="16"/>
        <end position="62"/>
    </location>
</feature>
<evidence type="ECO:0000256" key="10">
    <source>
        <dbReference type="NCBIfam" id="TIGR00131"/>
    </source>
</evidence>
<keyword evidence="6" id="KW-0067">ATP-binding</keyword>
<accession>A0A1J4N296</accession>
<evidence type="ECO:0000256" key="1">
    <source>
        <dbReference type="ARBA" id="ARBA00006566"/>
    </source>
</evidence>
<dbReference type="GO" id="GO:0046872">
    <property type="term" value="F:metal ion binding"/>
    <property type="evidence" value="ECO:0007669"/>
    <property type="project" value="UniProtKB-KW"/>
</dbReference>
<dbReference type="AlphaFoldDB" id="A0A1J4N296"/>
<dbReference type="InterPro" id="IPR019539">
    <property type="entry name" value="GalKase_N"/>
</dbReference>
<sequence length="386" mass="39437">MLEPTDLTSRATAALRTTFGTEATVVGRAPGRVNLIGEHTDYNAGLVLPVALPHATYAAAAPRTDGVIRIASAQEPEPFTGHVDELGPQIEGWAAYVAGVLWTLREAGLLTGGLDMHLESSVPLGAGLSSSASVECATAMAALGVAGRTLDEELQRAVVAAGIRAETEVANAPTGGMDQSVAVFAEAGGALLIDFDSGAHRSVPLALGERTILVTDTRVKHQLTDGGYASRRAQCEKAAADLGLRSLRAATLDQVETLGDDVVRRRARHIVTEIARVEPTVDALGGGDWAAIGELFAASHASMRDDFEISVPELDLAVATAVAAGADGARMTGGGFGGSIVSILPAEAVETVSAAIDKAFAGAGYGAPGHLIASPSAGAMFTEVTR</sequence>
<dbReference type="GO" id="GO:0006012">
    <property type="term" value="P:galactose metabolic process"/>
    <property type="evidence" value="ECO:0007669"/>
    <property type="project" value="UniProtKB-UniRule"/>
</dbReference>
<dbReference type="PIRSF" id="PIRSF000530">
    <property type="entry name" value="Galactokinase"/>
    <property type="match status" value="1"/>
</dbReference>
<dbReference type="STRING" id="1844.UG56_019330"/>
<evidence type="ECO:0000256" key="4">
    <source>
        <dbReference type="ARBA" id="ARBA00022741"/>
    </source>
</evidence>
<dbReference type="InterPro" id="IPR006206">
    <property type="entry name" value="Mevalonate/galactokinase"/>
</dbReference>
<keyword evidence="9" id="KW-0119">Carbohydrate metabolism</keyword>
<dbReference type="PANTHER" id="PTHR10457:SF7">
    <property type="entry name" value="GALACTOKINASE-RELATED"/>
    <property type="match status" value="1"/>
</dbReference>
<dbReference type="InterPro" id="IPR006203">
    <property type="entry name" value="GHMP_knse_ATP-bd_CS"/>
</dbReference>
<organism evidence="14 15">
    <name type="scientific">Nocardioides luteus</name>
    <dbReference type="NCBI Taxonomy" id="1844"/>
    <lineage>
        <taxon>Bacteria</taxon>
        <taxon>Bacillati</taxon>
        <taxon>Actinomycetota</taxon>
        <taxon>Actinomycetes</taxon>
        <taxon>Propionibacteriales</taxon>
        <taxon>Nocardioidaceae</taxon>
        <taxon>Nocardioides</taxon>
    </lineage>
</organism>
<dbReference type="FunFam" id="3.30.70.890:FF:000001">
    <property type="entry name" value="Galactokinase"/>
    <property type="match status" value="1"/>
</dbReference>
<feature type="domain" description="GHMP kinase C-terminal" evidence="12">
    <location>
        <begin position="282"/>
        <end position="360"/>
    </location>
</feature>
<keyword evidence="7" id="KW-0460">Magnesium</keyword>
<dbReference type="InterPro" id="IPR036554">
    <property type="entry name" value="GHMP_kinase_C_sf"/>
</dbReference>
<evidence type="ECO:0000259" key="12">
    <source>
        <dbReference type="Pfam" id="PF08544"/>
    </source>
</evidence>
<evidence type="ECO:0000256" key="3">
    <source>
        <dbReference type="ARBA" id="ARBA00022723"/>
    </source>
</evidence>
<evidence type="ECO:0000313" key="15">
    <source>
        <dbReference type="Proteomes" id="UP000033772"/>
    </source>
</evidence>
<dbReference type="Pfam" id="PF10509">
    <property type="entry name" value="GalKase_gal_bdg"/>
    <property type="match status" value="1"/>
</dbReference>
<keyword evidence="4" id="KW-0547">Nucleotide-binding</keyword>
<gene>
    <name evidence="14" type="ORF">UG56_019330</name>
</gene>
<dbReference type="NCBIfam" id="TIGR00131">
    <property type="entry name" value="gal_kin"/>
    <property type="match status" value="1"/>
</dbReference>
<feature type="domain" description="GHMP kinase N-terminal" evidence="11">
    <location>
        <begin position="96"/>
        <end position="185"/>
    </location>
</feature>
<dbReference type="InterPro" id="IPR013750">
    <property type="entry name" value="GHMP_kinase_C_dom"/>
</dbReference>
<dbReference type="Gene3D" id="3.30.230.10">
    <property type="match status" value="1"/>
</dbReference>
<dbReference type="Pfam" id="PF08544">
    <property type="entry name" value="GHMP_kinases_C"/>
    <property type="match status" value="1"/>
</dbReference>
<dbReference type="GO" id="GO:0004335">
    <property type="term" value="F:galactokinase activity"/>
    <property type="evidence" value="ECO:0007669"/>
    <property type="project" value="UniProtKB-UniRule"/>
</dbReference>
<dbReference type="EC" id="2.7.1.6" evidence="10"/>
<name>A0A1J4N296_9ACTN</name>
<dbReference type="OrthoDB" id="250531at2"/>
<evidence type="ECO:0000256" key="7">
    <source>
        <dbReference type="ARBA" id="ARBA00022842"/>
    </source>
</evidence>
<dbReference type="SUPFAM" id="SSF55060">
    <property type="entry name" value="GHMP Kinase, C-terminal domain"/>
    <property type="match status" value="1"/>
</dbReference>
<dbReference type="PRINTS" id="PR00959">
    <property type="entry name" value="MEVGALKINASE"/>
</dbReference>
<dbReference type="PROSITE" id="PS00627">
    <property type="entry name" value="GHMP_KINASES_ATP"/>
    <property type="match status" value="1"/>
</dbReference>
<dbReference type="PROSITE" id="PS00106">
    <property type="entry name" value="GALACTOKINASE"/>
    <property type="match status" value="1"/>
</dbReference>